<dbReference type="AlphaFoldDB" id="A0A7R9JKY8"/>
<name>A0A7R9JKY8_TIMCA</name>
<gene>
    <name evidence="1" type="ORF">TCMB3V08_LOCUS12939</name>
</gene>
<sequence length="83" mass="8902">MKGNWKISTPLFEGSGCYSNISPWISEGCNPPPPSSTTPCGPVETLISPVRVQDRVQSVGDCQHCAVSELAANCFLPNTRVTH</sequence>
<proteinExistence type="predicted"/>
<organism evidence="1">
    <name type="scientific">Timema californicum</name>
    <name type="common">California timema</name>
    <name type="synonym">Walking stick</name>
    <dbReference type="NCBI Taxonomy" id="61474"/>
    <lineage>
        <taxon>Eukaryota</taxon>
        <taxon>Metazoa</taxon>
        <taxon>Ecdysozoa</taxon>
        <taxon>Arthropoda</taxon>
        <taxon>Hexapoda</taxon>
        <taxon>Insecta</taxon>
        <taxon>Pterygota</taxon>
        <taxon>Neoptera</taxon>
        <taxon>Polyneoptera</taxon>
        <taxon>Phasmatodea</taxon>
        <taxon>Timematodea</taxon>
        <taxon>Timematoidea</taxon>
        <taxon>Timematidae</taxon>
        <taxon>Timema</taxon>
    </lineage>
</organism>
<evidence type="ECO:0000313" key="1">
    <source>
        <dbReference type="EMBL" id="CAD7580406.1"/>
    </source>
</evidence>
<dbReference type="EMBL" id="OE199752">
    <property type="protein sequence ID" value="CAD7580406.1"/>
    <property type="molecule type" value="Genomic_DNA"/>
</dbReference>
<reference evidence="1" key="1">
    <citation type="submission" date="2020-11" db="EMBL/GenBank/DDBJ databases">
        <authorList>
            <person name="Tran Van P."/>
        </authorList>
    </citation>
    <scope>NUCLEOTIDE SEQUENCE</scope>
</reference>
<protein>
    <submittedName>
        <fullName evidence="1">(California timema) hypothetical protein</fullName>
    </submittedName>
</protein>
<accession>A0A7R9JKY8</accession>